<reference evidence="2 3" key="1">
    <citation type="submission" date="2019-02" db="EMBL/GenBank/DDBJ databases">
        <title>Deep-cultivation of Planctomycetes and their phenomic and genomic characterization uncovers novel biology.</title>
        <authorList>
            <person name="Wiegand S."/>
            <person name="Jogler M."/>
            <person name="Boedeker C."/>
            <person name="Pinto D."/>
            <person name="Vollmers J."/>
            <person name="Rivas-Marin E."/>
            <person name="Kohn T."/>
            <person name="Peeters S.H."/>
            <person name="Heuer A."/>
            <person name="Rast P."/>
            <person name="Oberbeckmann S."/>
            <person name="Bunk B."/>
            <person name="Jeske O."/>
            <person name="Meyerdierks A."/>
            <person name="Storesund J.E."/>
            <person name="Kallscheuer N."/>
            <person name="Luecker S."/>
            <person name="Lage O.M."/>
            <person name="Pohl T."/>
            <person name="Merkel B.J."/>
            <person name="Hornburger P."/>
            <person name="Mueller R.-W."/>
            <person name="Bruemmer F."/>
            <person name="Labrenz M."/>
            <person name="Spormann A.M."/>
            <person name="Op den Camp H."/>
            <person name="Overmann J."/>
            <person name="Amann R."/>
            <person name="Jetten M.S.M."/>
            <person name="Mascher T."/>
            <person name="Medema M.H."/>
            <person name="Devos D.P."/>
            <person name="Kaster A.-K."/>
            <person name="Ovreas L."/>
            <person name="Rohde M."/>
            <person name="Galperin M.Y."/>
            <person name="Jogler C."/>
        </authorList>
    </citation>
    <scope>NUCLEOTIDE SEQUENCE [LARGE SCALE GENOMIC DNA]</scope>
    <source>
        <strain evidence="2 3">HG15A2</strain>
    </source>
</reference>
<dbReference type="InterPro" id="IPR027417">
    <property type="entry name" value="P-loop_NTPase"/>
</dbReference>
<accession>A0A517MTA2</accession>
<evidence type="ECO:0000256" key="1">
    <source>
        <dbReference type="SAM" id="MobiDB-lite"/>
    </source>
</evidence>
<dbReference type="SUPFAM" id="SSF52540">
    <property type="entry name" value="P-loop containing nucleoside triphosphate hydrolases"/>
    <property type="match status" value="1"/>
</dbReference>
<dbReference type="RefSeq" id="WP_145059024.1">
    <property type="nucleotide sequence ID" value="NZ_CP036263.1"/>
</dbReference>
<organism evidence="2 3">
    <name type="scientific">Adhaeretor mobilis</name>
    <dbReference type="NCBI Taxonomy" id="1930276"/>
    <lineage>
        <taxon>Bacteria</taxon>
        <taxon>Pseudomonadati</taxon>
        <taxon>Planctomycetota</taxon>
        <taxon>Planctomycetia</taxon>
        <taxon>Pirellulales</taxon>
        <taxon>Lacipirellulaceae</taxon>
        <taxon>Adhaeretor</taxon>
    </lineage>
</organism>
<gene>
    <name evidence="2" type="ORF">HG15A2_13750</name>
</gene>
<evidence type="ECO:0008006" key="4">
    <source>
        <dbReference type="Google" id="ProtNLM"/>
    </source>
</evidence>
<sequence>MNTPLLNPALIAGNSTDASSFAANSNGADASEGSRSTDQGFVPAEPKTLGEARLEESEIEHLLLKLLLLRGTSTSWAATENCGVQRPLILEAFERLRGELLVAIKGSAGLEDYVFQLTEAGHDRAKRLSEQCTYSGVAPVALESYIDAVEAQSLRHSKITLADLQETLCELKLSGSLLSQLGQAINDGRGLFLYGPPGNGKTSVSERVVSSFGEYIWIPHTVTIDGELVRLYDPRSHVAVEEAEVKQLLGEFSYDRRWILIQRPTIVVGGELTMAQLELQYNPATGICEAPVQMRANCGALVIDDFGRQRMPASEMLNRLIVPMEKHYDFLNLASGRQVSTPFEMLLVFSTNLEPGALVDEAFLRRIPYKIEVVSPNETEFAELFMQLAASNNCECPGEVVDYLIERHFRAKNRPLRYCHPRDLIRQICNLCEFTGIPLEASRDTVDVAVHNYFAGI</sequence>
<name>A0A517MTA2_9BACT</name>
<evidence type="ECO:0000313" key="2">
    <source>
        <dbReference type="EMBL" id="QDS98103.1"/>
    </source>
</evidence>
<dbReference type="Gene3D" id="3.40.50.300">
    <property type="entry name" value="P-loop containing nucleotide triphosphate hydrolases"/>
    <property type="match status" value="1"/>
</dbReference>
<feature type="region of interest" description="Disordered" evidence="1">
    <location>
        <begin position="22"/>
        <end position="43"/>
    </location>
</feature>
<dbReference type="EMBL" id="CP036263">
    <property type="protein sequence ID" value="QDS98103.1"/>
    <property type="molecule type" value="Genomic_DNA"/>
</dbReference>
<dbReference type="KEGG" id="amob:HG15A2_13750"/>
<proteinExistence type="predicted"/>
<keyword evidence="3" id="KW-1185">Reference proteome</keyword>
<feature type="compositionally biased region" description="Polar residues" evidence="1">
    <location>
        <begin position="22"/>
        <end position="39"/>
    </location>
</feature>
<protein>
    <recommendedName>
        <fullName evidence="4">AAA+ ATPase domain-containing protein</fullName>
    </recommendedName>
</protein>
<evidence type="ECO:0000313" key="3">
    <source>
        <dbReference type="Proteomes" id="UP000319852"/>
    </source>
</evidence>
<dbReference type="AlphaFoldDB" id="A0A517MTA2"/>
<dbReference type="Proteomes" id="UP000319852">
    <property type="component" value="Chromosome"/>
</dbReference>
<dbReference type="OrthoDB" id="9783370at2"/>